<comment type="caution">
    <text evidence="1">The sequence shown here is derived from an EMBL/GenBank/DDBJ whole genome shotgun (WGS) entry which is preliminary data.</text>
</comment>
<accession>T1BNU2</accession>
<feature type="non-terminal residue" evidence="1">
    <location>
        <position position="191"/>
    </location>
</feature>
<sequence>MNQQYVDTVRVLLAVAPAVFRSPRFALKGGTALNLFAHDMPRLSVDIDVVFTDHTLNREDALRAIAADLKAAKSAIAALGFHAHLPTAKGGENVKLLVEGSGQRIKVEVNFVLRGTVLPVTQRPLVPKAQELFTTDITLPILDLPELYGGKLVAAMDRQHPRDMFDVLHMLERFGWRSSFIDCFVAYLAGH</sequence>
<gene>
    <name evidence="1" type="ORF">B1A_06381</name>
</gene>
<dbReference type="EMBL" id="AUZX01004637">
    <property type="protein sequence ID" value="EQD70268.1"/>
    <property type="molecule type" value="Genomic_DNA"/>
</dbReference>
<proteinExistence type="predicted"/>
<dbReference type="Gene3D" id="3.10.450.620">
    <property type="entry name" value="JHP933, nucleotidyltransferase-like core domain"/>
    <property type="match status" value="1"/>
</dbReference>
<reference evidence="1" key="1">
    <citation type="submission" date="2013-08" db="EMBL/GenBank/DDBJ databases">
        <authorList>
            <person name="Mendez C."/>
            <person name="Richter M."/>
            <person name="Ferrer M."/>
            <person name="Sanchez J."/>
        </authorList>
    </citation>
    <scope>NUCLEOTIDE SEQUENCE</scope>
</reference>
<evidence type="ECO:0000313" key="1">
    <source>
        <dbReference type="EMBL" id="EQD70268.1"/>
    </source>
</evidence>
<protein>
    <submittedName>
        <fullName evidence="1">Protein containing DUF1814</fullName>
    </submittedName>
</protein>
<dbReference type="InterPro" id="IPR014942">
    <property type="entry name" value="AbiEii"/>
</dbReference>
<organism evidence="1">
    <name type="scientific">mine drainage metagenome</name>
    <dbReference type="NCBI Taxonomy" id="410659"/>
    <lineage>
        <taxon>unclassified sequences</taxon>
        <taxon>metagenomes</taxon>
        <taxon>ecological metagenomes</taxon>
    </lineage>
</organism>
<name>T1BNU2_9ZZZZ</name>
<dbReference type="Pfam" id="PF08843">
    <property type="entry name" value="AbiEii"/>
    <property type="match status" value="1"/>
</dbReference>
<dbReference type="AlphaFoldDB" id="T1BNU2"/>
<reference evidence="1" key="2">
    <citation type="journal article" date="2014" name="ISME J.">
        <title>Microbial stratification in low pH oxic and suboxic macroscopic growths along an acid mine drainage.</title>
        <authorList>
            <person name="Mendez-Garcia C."/>
            <person name="Mesa V."/>
            <person name="Sprenger R.R."/>
            <person name="Richter M."/>
            <person name="Diez M.S."/>
            <person name="Solano J."/>
            <person name="Bargiela R."/>
            <person name="Golyshina O.V."/>
            <person name="Manteca A."/>
            <person name="Ramos J.L."/>
            <person name="Gallego J.R."/>
            <person name="Llorente I."/>
            <person name="Martins Dos Santos V.A."/>
            <person name="Jensen O.N."/>
            <person name="Pelaez A.I."/>
            <person name="Sanchez J."/>
            <person name="Ferrer M."/>
        </authorList>
    </citation>
    <scope>NUCLEOTIDE SEQUENCE</scope>
</reference>